<organism evidence="2 3">
    <name type="scientific">Durusdinium trenchii</name>
    <dbReference type="NCBI Taxonomy" id="1381693"/>
    <lineage>
        <taxon>Eukaryota</taxon>
        <taxon>Sar</taxon>
        <taxon>Alveolata</taxon>
        <taxon>Dinophyceae</taxon>
        <taxon>Suessiales</taxon>
        <taxon>Symbiodiniaceae</taxon>
        <taxon>Durusdinium</taxon>
    </lineage>
</organism>
<dbReference type="Proteomes" id="UP001642484">
    <property type="component" value="Unassembled WGS sequence"/>
</dbReference>
<feature type="compositionally biased region" description="Basic and acidic residues" evidence="1">
    <location>
        <begin position="76"/>
        <end position="87"/>
    </location>
</feature>
<gene>
    <name evidence="2" type="ORF">CCMP2556_LOCUS23596</name>
</gene>
<reference evidence="2 3" key="1">
    <citation type="submission" date="2024-02" db="EMBL/GenBank/DDBJ databases">
        <authorList>
            <person name="Chen Y."/>
            <person name="Shah S."/>
            <person name="Dougan E. K."/>
            <person name="Thang M."/>
            <person name="Chan C."/>
        </authorList>
    </citation>
    <scope>NUCLEOTIDE SEQUENCE [LARGE SCALE GENOMIC DNA]</scope>
</reference>
<feature type="region of interest" description="Disordered" evidence="1">
    <location>
        <begin position="48"/>
        <end position="87"/>
    </location>
</feature>
<sequence>MSWDFYMFGCRVVDALGQLMDCVVSLWAWTLLGSRQVGSAEGLQALQAAQHRPVSQRRPSRSFHASRRRPRKKRKTGPEDGWEKAERHPINTVSEELTEALKRTLCLVHWPWLLHVHISCKERAESHKLRSSWQSWHKRAGRAETVEPRCSFGRIVCAEKHE</sequence>
<name>A0ABP0M1H7_9DINO</name>
<evidence type="ECO:0000313" key="2">
    <source>
        <dbReference type="EMBL" id="CAK9045023.1"/>
    </source>
</evidence>
<dbReference type="EMBL" id="CAXAMN010015113">
    <property type="protein sequence ID" value="CAK9045023.1"/>
    <property type="molecule type" value="Genomic_DNA"/>
</dbReference>
<proteinExistence type="predicted"/>
<accession>A0ABP0M1H7</accession>
<protein>
    <submittedName>
        <fullName evidence="2">Uncharacterized protein</fullName>
    </submittedName>
</protein>
<feature type="compositionally biased region" description="Basic residues" evidence="1">
    <location>
        <begin position="54"/>
        <end position="75"/>
    </location>
</feature>
<evidence type="ECO:0000256" key="1">
    <source>
        <dbReference type="SAM" id="MobiDB-lite"/>
    </source>
</evidence>
<comment type="caution">
    <text evidence="2">The sequence shown here is derived from an EMBL/GenBank/DDBJ whole genome shotgun (WGS) entry which is preliminary data.</text>
</comment>
<keyword evidence="3" id="KW-1185">Reference proteome</keyword>
<evidence type="ECO:0000313" key="3">
    <source>
        <dbReference type="Proteomes" id="UP001642484"/>
    </source>
</evidence>